<name>A0A834N0M6_VESPE</name>
<reference evidence="1" key="1">
    <citation type="journal article" date="2020" name="G3 (Bethesda)">
        <title>High-Quality Assemblies for Three Invasive Social Wasps from the &lt;i&gt;Vespula&lt;/i&gt; Genus.</title>
        <authorList>
            <person name="Harrop T.W.R."/>
            <person name="Guhlin J."/>
            <person name="McLaughlin G.M."/>
            <person name="Permina E."/>
            <person name="Stockwell P."/>
            <person name="Gilligan J."/>
            <person name="Le Lec M.F."/>
            <person name="Gruber M.A.M."/>
            <person name="Quinn O."/>
            <person name="Lovegrove M."/>
            <person name="Duncan E.J."/>
            <person name="Remnant E.J."/>
            <person name="Van Eeckhoven J."/>
            <person name="Graham B."/>
            <person name="Knapp R.A."/>
            <person name="Langford K.W."/>
            <person name="Kronenberg Z."/>
            <person name="Press M.O."/>
            <person name="Eacker S.M."/>
            <person name="Wilson-Rankin E.E."/>
            <person name="Purcell J."/>
            <person name="Lester P.J."/>
            <person name="Dearden P.K."/>
        </authorList>
    </citation>
    <scope>NUCLEOTIDE SEQUENCE</scope>
    <source>
        <strain evidence="1">Volc-1</strain>
    </source>
</reference>
<evidence type="ECO:0000313" key="1">
    <source>
        <dbReference type="EMBL" id="KAF7392340.1"/>
    </source>
</evidence>
<proteinExistence type="predicted"/>
<accession>A0A834N0M6</accession>
<evidence type="ECO:0000313" key="2">
    <source>
        <dbReference type="Proteomes" id="UP000600918"/>
    </source>
</evidence>
<sequence length="154" mass="16448">MTVVCESFLEHPWVQRQVLLGAAELTWPPAGQLASRDFGSESGCGDGFRKPSPANAQLGGVLVSRGVITSRGVDYTVCPARNGASAQLGPPMMQGPPVPPPTRTYISILTNHYYMCLVSRVGPREHPATPVLRTWTKFTNNSPGLALYNGPTAA</sequence>
<keyword evidence="2" id="KW-1185">Reference proteome</keyword>
<dbReference type="AlphaFoldDB" id="A0A834N0M6"/>
<dbReference type="Proteomes" id="UP000600918">
    <property type="component" value="Unassembled WGS sequence"/>
</dbReference>
<gene>
    <name evidence="1" type="ORF">H0235_017339</name>
</gene>
<protein>
    <submittedName>
        <fullName evidence="1">Uncharacterized protein</fullName>
    </submittedName>
</protein>
<organism evidence="1 2">
    <name type="scientific">Vespula pensylvanica</name>
    <name type="common">Western yellow jacket</name>
    <name type="synonym">Wasp</name>
    <dbReference type="NCBI Taxonomy" id="30213"/>
    <lineage>
        <taxon>Eukaryota</taxon>
        <taxon>Metazoa</taxon>
        <taxon>Ecdysozoa</taxon>
        <taxon>Arthropoda</taxon>
        <taxon>Hexapoda</taxon>
        <taxon>Insecta</taxon>
        <taxon>Pterygota</taxon>
        <taxon>Neoptera</taxon>
        <taxon>Endopterygota</taxon>
        <taxon>Hymenoptera</taxon>
        <taxon>Apocrita</taxon>
        <taxon>Aculeata</taxon>
        <taxon>Vespoidea</taxon>
        <taxon>Vespidae</taxon>
        <taxon>Vespinae</taxon>
        <taxon>Vespula</taxon>
    </lineage>
</organism>
<dbReference type="EMBL" id="JACSDY010000022">
    <property type="protein sequence ID" value="KAF7392340.1"/>
    <property type="molecule type" value="Genomic_DNA"/>
</dbReference>
<comment type="caution">
    <text evidence="1">The sequence shown here is derived from an EMBL/GenBank/DDBJ whole genome shotgun (WGS) entry which is preliminary data.</text>
</comment>